<accession>A0A1W1HC91</accession>
<gene>
    <name evidence="1" type="ORF">MTBBW1_2130002</name>
</gene>
<reference evidence="1 2" key="1">
    <citation type="submission" date="2017-03" db="EMBL/GenBank/DDBJ databases">
        <authorList>
            <person name="Afonso C.L."/>
            <person name="Miller P.J."/>
            <person name="Scott M.A."/>
            <person name="Spackman E."/>
            <person name="Goraichik I."/>
            <person name="Dimitrov K.M."/>
            <person name="Suarez D.L."/>
            <person name="Swayne D.E."/>
        </authorList>
    </citation>
    <scope>NUCLEOTIDE SEQUENCE [LARGE SCALE GENOMIC DNA]</scope>
    <source>
        <strain evidence="1">PRJEB14757</strain>
    </source>
</reference>
<dbReference type="Proteomes" id="UP000191931">
    <property type="component" value="Unassembled WGS sequence"/>
</dbReference>
<dbReference type="GO" id="GO:0016740">
    <property type="term" value="F:transferase activity"/>
    <property type="evidence" value="ECO:0007669"/>
    <property type="project" value="UniProtKB-KW"/>
</dbReference>
<dbReference type="AlphaFoldDB" id="A0A1W1HC91"/>
<protein>
    <submittedName>
        <fullName evidence="1">Glycosyl transferase family 2</fullName>
    </submittedName>
</protein>
<keyword evidence="1" id="KW-0808">Transferase</keyword>
<name>A0A1W1HC91_9BACT</name>
<dbReference type="STRING" id="1246637.MTBBW1_2130002"/>
<organism evidence="1 2">
    <name type="scientific">Desulfamplus magnetovallimortis</name>
    <dbReference type="NCBI Taxonomy" id="1246637"/>
    <lineage>
        <taxon>Bacteria</taxon>
        <taxon>Pseudomonadati</taxon>
        <taxon>Thermodesulfobacteriota</taxon>
        <taxon>Desulfobacteria</taxon>
        <taxon>Desulfobacterales</taxon>
        <taxon>Desulfobacteraceae</taxon>
        <taxon>Desulfamplus</taxon>
    </lineage>
</organism>
<keyword evidence="2" id="KW-1185">Reference proteome</keyword>
<proteinExistence type="predicted"/>
<dbReference type="RefSeq" id="WP_080807586.1">
    <property type="nucleotide sequence ID" value="NZ_LT828558.1"/>
</dbReference>
<evidence type="ECO:0000313" key="1">
    <source>
        <dbReference type="EMBL" id="SLM30107.1"/>
    </source>
</evidence>
<evidence type="ECO:0000313" key="2">
    <source>
        <dbReference type="Proteomes" id="UP000191931"/>
    </source>
</evidence>
<dbReference type="EMBL" id="FWEV01000128">
    <property type="protein sequence ID" value="SLM30107.1"/>
    <property type="molecule type" value="Genomic_DNA"/>
</dbReference>
<sequence>MIKVIHFSITPLAGAPIRLVQALNRLTSINARLVDLNRYDLYDHDVVFSETPDLAKDLAEESDIIHLHNYLDCNSTQFHPIDFATLRKKGKRIVRHFHSTPDWIAEVMGISEDELCACTLPSLVIAQYPERFFINSRVVPNLIPHSDMLYLPAYHTGSENHDGGSNVKMDKVKNITRKENCDIFFSYTKTVGAFERRWDTKGAPETIAILERVVEKTGCTCTTVTGKPLGDVLKHKQQSNIVVDDLVTGSYHLTGLEGLSQGKAVLSFLDQRSLQLLRYISGSDHCPFINVRLEDAEKVLTWLLDNPETCRDIGNAGRMWILDNWNGKKLIQHFTRAYSDLLESSDSDFPGRQSNLLTQDAVSHFFNKTLHDIVYNSRREKANSLIFWNSIHG</sequence>
<dbReference type="OrthoDB" id="5430176at2"/>